<sequence length="182" mass="21631">MKITEQKAETKEMIFNLLRTKEENGFQEVTRDNKTICVTYADIKGFLSFIVNRGGKTYAVIKESLSTEEREAELKLIFDDKLHYFTKSEVNKMNEILLCKRRKGFSFKSINYDDIKIIENESTIGEFMNVLKLSEELDLIQNTKDMEWSMNFKLLCMFKIGVIQGKREERMKKQRRQKESYF</sequence>
<organism evidence="1 2">
    <name type="scientific">Clostridium felsineum</name>
    <dbReference type="NCBI Taxonomy" id="36839"/>
    <lineage>
        <taxon>Bacteria</taxon>
        <taxon>Bacillati</taxon>
        <taxon>Bacillota</taxon>
        <taxon>Clostridia</taxon>
        <taxon>Eubacteriales</taxon>
        <taxon>Clostridiaceae</taxon>
        <taxon>Clostridium</taxon>
    </lineage>
</organism>
<evidence type="ECO:0000313" key="2">
    <source>
        <dbReference type="Proteomes" id="UP000190951"/>
    </source>
</evidence>
<protein>
    <submittedName>
        <fullName evidence="1">Uncharacterized protein</fullName>
    </submittedName>
</protein>
<dbReference type="AlphaFoldDB" id="A0A1S8L3F2"/>
<dbReference type="Proteomes" id="UP000190951">
    <property type="component" value="Chromosome"/>
</dbReference>
<dbReference type="EMBL" id="CP096983">
    <property type="protein sequence ID" value="URZ09572.1"/>
    <property type="molecule type" value="Genomic_DNA"/>
</dbReference>
<evidence type="ECO:0000313" key="1">
    <source>
        <dbReference type="EMBL" id="URZ09572.1"/>
    </source>
</evidence>
<name>A0A1S8L3F2_9CLOT</name>
<gene>
    <name evidence="1" type="ORF">CROST_002530</name>
</gene>
<dbReference type="KEGG" id="crw:CROST_002530"/>
<reference evidence="1 2" key="1">
    <citation type="submission" date="2022-04" db="EMBL/GenBank/DDBJ databases">
        <title>Genome sequence of C. roseum typestrain.</title>
        <authorList>
            <person name="Poehlein A."/>
            <person name="Schoch T."/>
            <person name="Duerre P."/>
            <person name="Daniel R."/>
        </authorList>
    </citation>
    <scope>NUCLEOTIDE SEQUENCE [LARGE SCALE GENOMIC DNA]</scope>
    <source>
        <strain evidence="1 2">DSM 7320</strain>
    </source>
</reference>
<dbReference type="RefSeq" id="WP_077836164.1">
    <property type="nucleotide sequence ID" value="NZ_CP096983.1"/>
</dbReference>
<keyword evidence="2" id="KW-1185">Reference proteome</keyword>
<proteinExistence type="predicted"/>
<dbReference type="STRING" id="84029.CROST_26530"/>
<accession>A0A1S8L3F2</accession>